<name>A0AAN8F8M0_TRICO</name>
<comment type="caution">
    <text evidence="1">The sequence shown here is derived from an EMBL/GenBank/DDBJ whole genome shotgun (WGS) entry which is preliminary data.</text>
</comment>
<keyword evidence="2" id="KW-1185">Reference proteome</keyword>
<evidence type="ECO:0000313" key="2">
    <source>
        <dbReference type="Proteomes" id="UP001331761"/>
    </source>
</evidence>
<protein>
    <submittedName>
        <fullName evidence="1">Uncharacterized protein</fullName>
    </submittedName>
</protein>
<reference evidence="1 2" key="1">
    <citation type="submission" date="2019-10" db="EMBL/GenBank/DDBJ databases">
        <title>Assembly and Annotation for the nematode Trichostrongylus colubriformis.</title>
        <authorList>
            <person name="Martin J."/>
        </authorList>
    </citation>
    <scope>NUCLEOTIDE SEQUENCE [LARGE SCALE GENOMIC DNA]</scope>
    <source>
        <strain evidence="1">G859</strain>
        <tissue evidence="1">Whole worm</tissue>
    </source>
</reference>
<proteinExistence type="predicted"/>
<accession>A0AAN8F8M0</accession>
<dbReference type="AlphaFoldDB" id="A0AAN8F8M0"/>
<dbReference type="EMBL" id="WIXE01022838">
    <property type="protein sequence ID" value="KAK5967063.1"/>
    <property type="molecule type" value="Genomic_DNA"/>
</dbReference>
<sequence length="160" mass="18091">MIHHVTLSQLPLRLMDEVDVAIHIEPLVEALRDLKEQLALSFASLDSKIDAMTSILNQQFEALNRRIDIILKRTAPKSNCVFCSIEDNNDSHPTGRCCRFRDAVSRAVQAANLRLCNRCLQPRHANNCGVVCSYCSQDHNVLLCPHKYSSASSSFKRRKI</sequence>
<dbReference type="Proteomes" id="UP001331761">
    <property type="component" value="Unassembled WGS sequence"/>
</dbReference>
<evidence type="ECO:0000313" key="1">
    <source>
        <dbReference type="EMBL" id="KAK5967063.1"/>
    </source>
</evidence>
<organism evidence="1 2">
    <name type="scientific">Trichostrongylus colubriformis</name>
    <name type="common">Black scour worm</name>
    <dbReference type="NCBI Taxonomy" id="6319"/>
    <lineage>
        <taxon>Eukaryota</taxon>
        <taxon>Metazoa</taxon>
        <taxon>Ecdysozoa</taxon>
        <taxon>Nematoda</taxon>
        <taxon>Chromadorea</taxon>
        <taxon>Rhabditida</taxon>
        <taxon>Rhabditina</taxon>
        <taxon>Rhabditomorpha</taxon>
        <taxon>Strongyloidea</taxon>
        <taxon>Trichostrongylidae</taxon>
        <taxon>Trichostrongylus</taxon>
    </lineage>
</organism>
<gene>
    <name evidence="1" type="ORF">GCK32_002132</name>
</gene>